<evidence type="ECO:0000256" key="7">
    <source>
        <dbReference type="ARBA" id="ARBA00022676"/>
    </source>
</evidence>
<evidence type="ECO:0000256" key="14">
    <source>
        <dbReference type="ARBA" id="ARBA00023211"/>
    </source>
</evidence>
<dbReference type="RefSeq" id="WP_050002522.1">
    <property type="nucleotide sequence ID" value="NZ_CP008887.1"/>
</dbReference>
<protein>
    <recommendedName>
        <fullName evidence="6">dolichyl-phosphooligosaccharide-protein glycotransferase</fullName>
        <ecNumber evidence="6">2.4.99.21</ecNumber>
    </recommendedName>
    <alternativeName>
        <fullName evidence="15">Oligosaccharyl transferase</fullName>
    </alternativeName>
</protein>
<dbReference type="GO" id="GO:0004576">
    <property type="term" value="F:oligosaccharyl transferase activity"/>
    <property type="evidence" value="ECO:0007669"/>
    <property type="project" value="InterPro"/>
</dbReference>
<feature type="transmembrane region" description="Helical" evidence="17">
    <location>
        <begin position="101"/>
        <end position="119"/>
    </location>
</feature>
<dbReference type="InterPro" id="IPR003674">
    <property type="entry name" value="Oligo_trans_STT3"/>
</dbReference>
<evidence type="ECO:0000256" key="6">
    <source>
        <dbReference type="ARBA" id="ARBA00012602"/>
    </source>
</evidence>
<feature type="transmembrane region" description="Helical" evidence="17">
    <location>
        <begin position="416"/>
        <end position="433"/>
    </location>
</feature>
<comment type="cofactor">
    <cofactor evidence="2">
        <name>Mg(2+)</name>
        <dbReference type="ChEBI" id="CHEBI:18420"/>
    </cofactor>
</comment>
<feature type="transmembrane region" description="Helical" evidence="17">
    <location>
        <begin position="154"/>
        <end position="170"/>
    </location>
</feature>
<feature type="transmembrane region" description="Helical" evidence="17">
    <location>
        <begin position="230"/>
        <end position="250"/>
    </location>
</feature>
<evidence type="ECO:0000256" key="1">
    <source>
        <dbReference type="ARBA" id="ARBA00001936"/>
    </source>
</evidence>
<evidence type="ECO:0000256" key="4">
    <source>
        <dbReference type="ARBA" id="ARBA00004922"/>
    </source>
</evidence>
<dbReference type="STRING" id="1505907.TEU_03805"/>
<keyword evidence="8 18" id="KW-0808">Transferase</keyword>
<organism evidence="18 19">
    <name type="scientific">Thermococcus eurythermalis</name>
    <dbReference type="NCBI Taxonomy" id="1505907"/>
    <lineage>
        <taxon>Archaea</taxon>
        <taxon>Methanobacteriati</taxon>
        <taxon>Methanobacteriota</taxon>
        <taxon>Thermococci</taxon>
        <taxon>Thermococcales</taxon>
        <taxon>Thermococcaceae</taxon>
        <taxon>Thermococcus</taxon>
    </lineage>
</organism>
<dbReference type="EC" id="2.4.99.21" evidence="6"/>
<accession>A0A097QSR2</accession>
<feature type="transmembrane region" description="Helical" evidence="17">
    <location>
        <begin position="126"/>
        <end position="142"/>
    </location>
</feature>
<comment type="similarity">
    <text evidence="5">Belongs to the STT3 family.</text>
</comment>
<evidence type="ECO:0000313" key="19">
    <source>
        <dbReference type="Proteomes" id="UP000029980"/>
    </source>
</evidence>
<dbReference type="GeneID" id="25152561"/>
<keyword evidence="7" id="KW-0328">Glycosyltransferase</keyword>
<dbReference type="PANTHER" id="PTHR13872:SF1">
    <property type="entry name" value="DOLICHYL-DIPHOSPHOOLIGOSACCHARIDE--PROTEIN GLYCOSYLTRANSFERASE SUBUNIT STT3B"/>
    <property type="match status" value="1"/>
</dbReference>
<evidence type="ECO:0000256" key="15">
    <source>
        <dbReference type="ARBA" id="ARBA00030679"/>
    </source>
</evidence>
<comment type="cofactor">
    <cofactor evidence="1">
        <name>Mn(2+)</name>
        <dbReference type="ChEBI" id="CHEBI:29035"/>
    </cofactor>
</comment>
<evidence type="ECO:0000256" key="8">
    <source>
        <dbReference type="ARBA" id="ARBA00022679"/>
    </source>
</evidence>
<feature type="transmembrane region" description="Helical" evidence="17">
    <location>
        <begin position="6"/>
        <end position="26"/>
    </location>
</feature>
<evidence type="ECO:0000313" key="18">
    <source>
        <dbReference type="EMBL" id="AIU69540.1"/>
    </source>
</evidence>
<sequence>MSERCLLGQKVALGVVVTIALIVRLLSIRFKYLLGYDPYFHLAYIEEVLKAGEWFNFFTIANGPWGFQVKDFHPLGLWMTPAYVYKVLSVFGISLQTAFKITPVIFGVLTVVFLYLALLKLYDIKRAFFASLFLALSFGHIFRSMANYYRGDNYMLFWYSVALSGIALALSADRKEWGFKRFAFYLIPALASGFAAIFWQAYYPIFVFLLANGVFLATGAFILDKKENLLDAFALILSTVLGAVIANFLGGKFGYGMFGYTKGIGKSLATELGVEFGLIKDAYLLVHLYYLVPLSLAFVVLLILLLKFVKDKKARIGIIIGLSTLSFLVIITKFPALRGLFSVFGMFEGVPIMETRPTTFQDLWKAFSISLFLSPLFLLRFRPKHVKAEDFLLLGLIMPSLYLLSIWVRFVSIGSLAIAIMAGVGLAEAHNVVMPRLKDKRAYGAALALLMLLPAINGAFAFKNVLDTKPFMNEAWEDALTWLKDNSNENDIVLAWWDYGTWVTYYSRRSPVAEIAPNSDVALYYLGKRDENWAVSLGVDYVIVSYYDFLKFGAIVETANGHPKYNITEKYGVLVMPLTSSAGALIFQKGGHTIIAKPGERWDVQVNLNGQLIAPKEVYVEYGQKTLKPELSISNSNTYLYINLNYKYAIFMNEETFNTTLAKLFIRPEKPYELVYSDGGLIKVLRLKHPNVRVEKDNGIIIFHFENATGTRLGIWGFLDNGTQVFNKWYDVKGKEEFELPEEVNGTVIRYAYAMDKKVIDRGIFRRG</sequence>
<evidence type="ECO:0000256" key="5">
    <source>
        <dbReference type="ARBA" id="ARBA00010810"/>
    </source>
</evidence>
<evidence type="ECO:0000256" key="16">
    <source>
        <dbReference type="ARBA" id="ARBA00034066"/>
    </source>
</evidence>
<evidence type="ECO:0000256" key="13">
    <source>
        <dbReference type="ARBA" id="ARBA00023136"/>
    </source>
</evidence>
<proteinExistence type="inferred from homology"/>
<feature type="transmembrane region" description="Helical" evidence="17">
    <location>
        <begin position="205"/>
        <end position="223"/>
    </location>
</feature>
<dbReference type="UniPathway" id="UPA00378"/>
<keyword evidence="19" id="KW-1185">Reference proteome</keyword>
<dbReference type="Gene3D" id="3.40.50.12610">
    <property type="match status" value="1"/>
</dbReference>
<evidence type="ECO:0000256" key="3">
    <source>
        <dbReference type="ARBA" id="ARBA00004651"/>
    </source>
</evidence>
<keyword evidence="10" id="KW-0479">Metal-binding</keyword>
<evidence type="ECO:0000256" key="17">
    <source>
        <dbReference type="SAM" id="Phobius"/>
    </source>
</evidence>
<feature type="transmembrane region" description="Helical" evidence="17">
    <location>
        <begin position="288"/>
        <end position="309"/>
    </location>
</feature>
<keyword evidence="12 17" id="KW-1133">Transmembrane helix</keyword>
<reference evidence="18 19" key="1">
    <citation type="journal article" date="2015" name="Int. J. Syst. Evol. Microbiol.">
        <title>Thermococcus eurythermalis sp. nov., a conditional piezophilic hyperthermophilic archaeon with a wide temperature range isolated from an oil-immersed chimney in the Guaymas Basin.</title>
        <authorList>
            <person name="Zhao W."/>
            <person name="Zeng X."/>
            <person name="Xiao X."/>
        </authorList>
    </citation>
    <scope>NUCLEOTIDE SEQUENCE [LARGE SCALE GENOMIC DNA]</scope>
    <source>
        <strain evidence="18 19">A501</strain>
    </source>
</reference>
<keyword evidence="11" id="KW-0460">Magnesium</keyword>
<comment type="pathway">
    <text evidence="4">Protein modification; protein glycosylation.</text>
</comment>
<comment type="subcellular location">
    <subcellularLocation>
        <location evidence="3">Cell membrane</location>
        <topology evidence="3">Multi-pass membrane protein</topology>
    </subcellularLocation>
</comment>
<comment type="catalytic activity">
    <reaction evidence="16">
        <text>an archaeal dolichyl phosphooligosaccharide + [protein]-L-asparagine = an archaeal dolichyl phosphate + a glycoprotein with the oligosaccharide chain attached by N-beta-D-glycosyl linkage to a protein L-asparagine.</text>
        <dbReference type="EC" id="2.4.99.21"/>
    </reaction>
</comment>
<dbReference type="AlphaFoldDB" id="A0A097QSR2"/>
<feature type="transmembrane region" description="Helical" evidence="17">
    <location>
        <begin position="182"/>
        <end position="199"/>
    </location>
</feature>
<dbReference type="HOGENOM" id="CLU_355503_0_0_2"/>
<dbReference type="GO" id="GO:0005886">
    <property type="term" value="C:plasma membrane"/>
    <property type="evidence" value="ECO:0007669"/>
    <property type="project" value="UniProtKB-SubCell"/>
</dbReference>
<dbReference type="PANTHER" id="PTHR13872">
    <property type="entry name" value="DOLICHYL-DIPHOSPHOOLIGOSACCHARIDE--PROTEIN GLYCOSYLTRANSFERASE SUBUNIT"/>
    <property type="match status" value="1"/>
</dbReference>
<dbReference type="GO" id="GO:0046872">
    <property type="term" value="F:metal ion binding"/>
    <property type="evidence" value="ECO:0007669"/>
    <property type="project" value="UniProtKB-KW"/>
</dbReference>
<dbReference type="Proteomes" id="UP000029980">
    <property type="component" value="Chromosome"/>
</dbReference>
<feature type="transmembrane region" description="Helical" evidence="17">
    <location>
        <begin position="316"/>
        <end position="336"/>
    </location>
</feature>
<name>A0A097QSR2_9EURY</name>
<keyword evidence="14" id="KW-0464">Manganese</keyword>
<keyword evidence="13 17" id="KW-0472">Membrane</keyword>
<dbReference type="OrthoDB" id="82393at2157"/>
<feature type="transmembrane region" description="Helical" evidence="17">
    <location>
        <begin position="442"/>
        <end position="462"/>
    </location>
</feature>
<keyword evidence="9 17" id="KW-0812">Transmembrane</keyword>
<evidence type="ECO:0000256" key="2">
    <source>
        <dbReference type="ARBA" id="ARBA00001946"/>
    </source>
</evidence>
<dbReference type="KEGG" id="teu:TEU_03805"/>
<dbReference type="EMBL" id="CP008887">
    <property type="protein sequence ID" value="AIU69540.1"/>
    <property type="molecule type" value="Genomic_DNA"/>
</dbReference>
<evidence type="ECO:0000256" key="10">
    <source>
        <dbReference type="ARBA" id="ARBA00022723"/>
    </source>
</evidence>
<feature type="transmembrane region" description="Helical" evidence="17">
    <location>
        <begin position="391"/>
        <end position="410"/>
    </location>
</feature>
<evidence type="ECO:0000256" key="11">
    <source>
        <dbReference type="ARBA" id="ARBA00022842"/>
    </source>
</evidence>
<feature type="transmembrane region" description="Helical" evidence="17">
    <location>
        <begin position="363"/>
        <end position="379"/>
    </location>
</feature>
<evidence type="ECO:0000256" key="12">
    <source>
        <dbReference type="ARBA" id="ARBA00022989"/>
    </source>
</evidence>
<gene>
    <name evidence="18" type="ORF">TEU_03805</name>
</gene>
<evidence type="ECO:0000256" key="9">
    <source>
        <dbReference type="ARBA" id="ARBA00022692"/>
    </source>
</evidence>